<reference evidence="1" key="1">
    <citation type="journal article" date="2022" name="bioRxiv">
        <title>Sequencing and chromosome-scale assembly of the giantPleurodeles waltlgenome.</title>
        <authorList>
            <person name="Brown T."/>
            <person name="Elewa A."/>
            <person name="Iarovenko S."/>
            <person name="Subramanian E."/>
            <person name="Araus A.J."/>
            <person name="Petzold A."/>
            <person name="Susuki M."/>
            <person name="Suzuki K.-i.T."/>
            <person name="Hayashi T."/>
            <person name="Toyoda A."/>
            <person name="Oliveira C."/>
            <person name="Osipova E."/>
            <person name="Leigh N.D."/>
            <person name="Simon A."/>
            <person name="Yun M.H."/>
        </authorList>
    </citation>
    <scope>NUCLEOTIDE SEQUENCE</scope>
    <source>
        <strain evidence="1">20211129_DDA</strain>
        <tissue evidence="1">Liver</tissue>
    </source>
</reference>
<dbReference type="AlphaFoldDB" id="A0AAV7UAP2"/>
<name>A0AAV7UAP2_PLEWA</name>
<dbReference type="Proteomes" id="UP001066276">
    <property type="component" value="Chromosome 3_1"/>
</dbReference>
<accession>A0AAV7UAP2</accession>
<dbReference type="EMBL" id="JANPWB010000005">
    <property type="protein sequence ID" value="KAJ1186012.1"/>
    <property type="molecule type" value="Genomic_DNA"/>
</dbReference>
<comment type="caution">
    <text evidence="1">The sequence shown here is derived from an EMBL/GenBank/DDBJ whole genome shotgun (WGS) entry which is preliminary data.</text>
</comment>
<protein>
    <submittedName>
        <fullName evidence="1">Uncharacterized protein</fullName>
    </submittedName>
</protein>
<organism evidence="1 2">
    <name type="scientific">Pleurodeles waltl</name>
    <name type="common">Iberian ribbed newt</name>
    <dbReference type="NCBI Taxonomy" id="8319"/>
    <lineage>
        <taxon>Eukaryota</taxon>
        <taxon>Metazoa</taxon>
        <taxon>Chordata</taxon>
        <taxon>Craniata</taxon>
        <taxon>Vertebrata</taxon>
        <taxon>Euteleostomi</taxon>
        <taxon>Amphibia</taxon>
        <taxon>Batrachia</taxon>
        <taxon>Caudata</taxon>
        <taxon>Salamandroidea</taxon>
        <taxon>Salamandridae</taxon>
        <taxon>Pleurodelinae</taxon>
        <taxon>Pleurodeles</taxon>
    </lineage>
</organism>
<evidence type="ECO:0000313" key="1">
    <source>
        <dbReference type="EMBL" id="KAJ1186012.1"/>
    </source>
</evidence>
<evidence type="ECO:0000313" key="2">
    <source>
        <dbReference type="Proteomes" id="UP001066276"/>
    </source>
</evidence>
<proteinExistence type="predicted"/>
<sequence length="91" mass="9802">MIGGRDLVGESYSVPRILHGQALQSLLKGAVGVRACRAARASSFQQTRTHYARRLGNATLPLQRVSLATSTLRRLTQLPLVSPSISKAGYV</sequence>
<gene>
    <name evidence="1" type="ORF">NDU88_002797</name>
</gene>
<keyword evidence="2" id="KW-1185">Reference proteome</keyword>